<dbReference type="InterPro" id="IPR036097">
    <property type="entry name" value="HisK_dim/P_sf"/>
</dbReference>
<dbReference type="InterPro" id="IPR005467">
    <property type="entry name" value="His_kinase_dom"/>
</dbReference>
<dbReference type="OrthoDB" id="505938at2"/>
<evidence type="ECO:0000256" key="2">
    <source>
        <dbReference type="ARBA" id="ARBA00012438"/>
    </source>
</evidence>
<dbReference type="SMART" id="SM00388">
    <property type="entry name" value="HisKA"/>
    <property type="match status" value="1"/>
</dbReference>
<dbReference type="EC" id="2.7.13.3" evidence="2"/>
<dbReference type="PANTHER" id="PTHR43711">
    <property type="entry name" value="TWO-COMPONENT HISTIDINE KINASE"/>
    <property type="match status" value="1"/>
</dbReference>
<dbReference type="GO" id="GO:0000155">
    <property type="term" value="F:phosphorelay sensor kinase activity"/>
    <property type="evidence" value="ECO:0007669"/>
    <property type="project" value="InterPro"/>
</dbReference>
<organism evidence="7 8">
    <name type="scientific">Tychonema bourrellyi FEM_GT703</name>
    <dbReference type="NCBI Taxonomy" id="2040638"/>
    <lineage>
        <taxon>Bacteria</taxon>
        <taxon>Bacillati</taxon>
        <taxon>Cyanobacteriota</taxon>
        <taxon>Cyanophyceae</taxon>
        <taxon>Oscillatoriophycideae</taxon>
        <taxon>Oscillatoriales</taxon>
        <taxon>Microcoleaceae</taxon>
        <taxon>Tychonema</taxon>
    </lineage>
</organism>
<dbReference type="PROSITE" id="PS50109">
    <property type="entry name" value="HIS_KIN"/>
    <property type="match status" value="1"/>
</dbReference>
<evidence type="ECO:0000256" key="4">
    <source>
        <dbReference type="ARBA" id="ARBA00022777"/>
    </source>
</evidence>
<comment type="caution">
    <text evidence="7">The sequence shown here is derived from an EMBL/GenBank/DDBJ whole genome shotgun (WGS) entry which is preliminary data.</text>
</comment>
<evidence type="ECO:0000256" key="5">
    <source>
        <dbReference type="ARBA" id="ARBA00023012"/>
    </source>
</evidence>
<keyword evidence="3" id="KW-0808">Transferase</keyword>
<dbReference type="InterPro" id="IPR003661">
    <property type="entry name" value="HisK_dim/P_dom"/>
</dbReference>
<evidence type="ECO:0000256" key="3">
    <source>
        <dbReference type="ARBA" id="ARBA00022679"/>
    </source>
</evidence>
<accession>A0A2G4F3V4</accession>
<dbReference type="RefSeq" id="WP_096831731.1">
    <property type="nucleotide sequence ID" value="NZ_NXIB02000020.1"/>
</dbReference>
<comment type="catalytic activity">
    <reaction evidence="1">
        <text>ATP + protein L-histidine = ADP + protein N-phospho-L-histidine.</text>
        <dbReference type="EC" id="2.7.13.3"/>
    </reaction>
</comment>
<dbReference type="CDD" id="cd00082">
    <property type="entry name" value="HisKA"/>
    <property type="match status" value="1"/>
</dbReference>
<reference evidence="7" key="1">
    <citation type="submission" date="2017-10" db="EMBL/GenBank/DDBJ databases">
        <title>Draft genome sequence of the planktic cyanobacteria Tychonema bourrellyi isolated from alpine lentic freshwater.</title>
        <authorList>
            <person name="Tett A."/>
            <person name="Armanini F."/>
            <person name="Asnicar F."/>
            <person name="Boscaini A."/>
            <person name="Pasolli E."/>
            <person name="Zolfo M."/>
            <person name="Donati C."/>
            <person name="Salmaso N."/>
            <person name="Segata N."/>
        </authorList>
    </citation>
    <scope>NUCLEOTIDE SEQUENCE</scope>
    <source>
        <strain evidence="7">FEM_GT703</strain>
    </source>
</reference>
<proteinExistence type="predicted"/>
<feature type="domain" description="Histidine kinase" evidence="6">
    <location>
        <begin position="81"/>
        <end position="308"/>
    </location>
</feature>
<dbReference type="SUPFAM" id="SSF55874">
    <property type="entry name" value="ATPase domain of HSP90 chaperone/DNA topoisomerase II/histidine kinase"/>
    <property type="match status" value="1"/>
</dbReference>
<keyword evidence="4 7" id="KW-0418">Kinase</keyword>
<dbReference type="EMBL" id="NXIB02000020">
    <property type="protein sequence ID" value="PHX56463.1"/>
    <property type="molecule type" value="Genomic_DNA"/>
</dbReference>
<dbReference type="AlphaFoldDB" id="A0A2G4F3V4"/>
<evidence type="ECO:0000313" key="7">
    <source>
        <dbReference type="EMBL" id="PHX56463.1"/>
    </source>
</evidence>
<dbReference type="Gene3D" id="3.30.565.10">
    <property type="entry name" value="Histidine kinase-like ATPase, C-terminal domain"/>
    <property type="match status" value="1"/>
</dbReference>
<dbReference type="Gene3D" id="1.10.287.130">
    <property type="match status" value="1"/>
</dbReference>
<dbReference type="Proteomes" id="UP000226442">
    <property type="component" value="Unassembled WGS sequence"/>
</dbReference>
<keyword evidence="5" id="KW-0902">Two-component regulatory system</keyword>
<dbReference type="InterPro" id="IPR050736">
    <property type="entry name" value="Sensor_HK_Regulatory"/>
</dbReference>
<dbReference type="Pfam" id="PF00512">
    <property type="entry name" value="HisKA"/>
    <property type="match status" value="1"/>
</dbReference>
<dbReference type="SUPFAM" id="SSF47384">
    <property type="entry name" value="Homodimeric domain of signal transducing histidine kinase"/>
    <property type="match status" value="1"/>
</dbReference>
<dbReference type="InterPro" id="IPR036890">
    <property type="entry name" value="HATPase_C_sf"/>
</dbReference>
<evidence type="ECO:0000256" key="1">
    <source>
        <dbReference type="ARBA" id="ARBA00000085"/>
    </source>
</evidence>
<protein>
    <recommendedName>
        <fullName evidence="2">histidine kinase</fullName>
        <ecNumber evidence="2">2.7.13.3</ecNumber>
    </recommendedName>
</protein>
<dbReference type="PANTHER" id="PTHR43711:SF26">
    <property type="entry name" value="SENSOR HISTIDINE KINASE RCSC"/>
    <property type="match status" value="1"/>
</dbReference>
<evidence type="ECO:0000259" key="6">
    <source>
        <dbReference type="PROSITE" id="PS50109"/>
    </source>
</evidence>
<gene>
    <name evidence="7" type="ORF">CP500_005275</name>
</gene>
<sequence length="313" mass="34968">MGWSELIYVGMGLGLGLGSNLILRPRQKSSQPLEPLSHQPSTPQEIYLEKFDGLSEQLKQTQLAYQMASEMSQFKAGFLARTSHELRSPLSSMIGTLQLILSDLCDDAAEEREFVEQAHVAALKLVKLIDQILFVAKTEHGTETMDIEPIQLAKIFDEVDDLTFLQAANRNIRLEISPPDSEIYVLADIPRLRQVLVNLIDTAIAEMEEGSIVVSAHPSPESGYVNIWVDDQRSISAWSESWDLLKHDLESDTNSSDTDTPKVSSGMRLLMDQTLLTLMNGRLEVLAVPCETEESNFTRTQCSIPLAKQSFME</sequence>
<name>A0A2G4F3V4_9CYAN</name>
<evidence type="ECO:0000313" key="8">
    <source>
        <dbReference type="Proteomes" id="UP000226442"/>
    </source>
</evidence>
<keyword evidence="8" id="KW-1185">Reference proteome</keyword>